<evidence type="ECO:0000259" key="7">
    <source>
        <dbReference type="Pfam" id="PF04085"/>
    </source>
</evidence>
<evidence type="ECO:0000256" key="3">
    <source>
        <dbReference type="ARBA" id="ARBA00022960"/>
    </source>
</evidence>
<protein>
    <recommendedName>
        <fullName evidence="2 5">Cell shape-determining protein MreC</fullName>
    </recommendedName>
    <alternativeName>
        <fullName evidence="4 5">Cell shape protein MreC</fullName>
    </alternativeName>
</protein>
<evidence type="ECO:0000256" key="6">
    <source>
        <dbReference type="SAM" id="Phobius"/>
    </source>
</evidence>
<dbReference type="GO" id="GO:0008360">
    <property type="term" value="P:regulation of cell shape"/>
    <property type="evidence" value="ECO:0007669"/>
    <property type="project" value="UniProtKB-KW"/>
</dbReference>
<evidence type="ECO:0000256" key="2">
    <source>
        <dbReference type="ARBA" id="ARBA00013855"/>
    </source>
</evidence>
<comment type="function">
    <text evidence="5">Involved in formation and maintenance of cell shape.</text>
</comment>
<reference evidence="8" key="1">
    <citation type="journal article" date="2014" name="Int. J. Syst. Evol. Microbiol.">
        <title>Complete genome sequence of Corynebacterium casei LMG S-19264T (=DSM 44701T), isolated from a smear-ripened cheese.</title>
        <authorList>
            <consortium name="US DOE Joint Genome Institute (JGI-PGF)"/>
            <person name="Walter F."/>
            <person name="Albersmeier A."/>
            <person name="Kalinowski J."/>
            <person name="Ruckert C."/>
        </authorList>
    </citation>
    <scope>NUCLEOTIDE SEQUENCE</scope>
    <source>
        <strain evidence="8">CGMCC 1.12181</strain>
    </source>
</reference>
<reference evidence="8" key="2">
    <citation type="submission" date="2020-09" db="EMBL/GenBank/DDBJ databases">
        <authorList>
            <person name="Sun Q."/>
            <person name="Zhou Y."/>
        </authorList>
    </citation>
    <scope>NUCLEOTIDE SEQUENCE</scope>
    <source>
        <strain evidence="8">CGMCC 1.12181</strain>
    </source>
</reference>
<dbReference type="AlphaFoldDB" id="A0A917CRX5"/>
<keyword evidence="6" id="KW-0472">Membrane</keyword>
<organism evidence="8 9">
    <name type="scientific">Marinicella pacifica</name>
    <dbReference type="NCBI Taxonomy" id="1171543"/>
    <lineage>
        <taxon>Bacteria</taxon>
        <taxon>Pseudomonadati</taxon>
        <taxon>Pseudomonadota</taxon>
        <taxon>Gammaproteobacteria</taxon>
        <taxon>Lysobacterales</taxon>
        <taxon>Marinicellaceae</taxon>
        <taxon>Marinicella</taxon>
    </lineage>
</organism>
<evidence type="ECO:0000313" key="8">
    <source>
        <dbReference type="EMBL" id="GGF94436.1"/>
    </source>
</evidence>
<keyword evidence="3 5" id="KW-0133">Cell shape</keyword>
<keyword evidence="6" id="KW-0812">Transmembrane</keyword>
<dbReference type="Pfam" id="PF04085">
    <property type="entry name" value="MreC"/>
    <property type="match status" value="1"/>
</dbReference>
<evidence type="ECO:0000256" key="4">
    <source>
        <dbReference type="ARBA" id="ARBA00032089"/>
    </source>
</evidence>
<evidence type="ECO:0000313" key="9">
    <source>
        <dbReference type="Proteomes" id="UP000605253"/>
    </source>
</evidence>
<accession>A0A917CRX5</accession>
<dbReference type="PANTHER" id="PTHR34138">
    <property type="entry name" value="CELL SHAPE-DETERMINING PROTEIN MREC"/>
    <property type="match status" value="1"/>
</dbReference>
<dbReference type="Gene3D" id="2.40.10.340">
    <property type="entry name" value="Rod shape-determining protein MreC, domain 1"/>
    <property type="match status" value="1"/>
</dbReference>
<evidence type="ECO:0000256" key="5">
    <source>
        <dbReference type="PIRNR" id="PIRNR038471"/>
    </source>
</evidence>
<name>A0A917CRX5_9GAMM</name>
<feature type="domain" description="Rod shape-determining protein MreC beta-barrel core" evidence="7">
    <location>
        <begin position="131"/>
        <end position="271"/>
    </location>
</feature>
<proteinExistence type="inferred from homology"/>
<dbReference type="RefSeq" id="WP_188365065.1">
    <property type="nucleotide sequence ID" value="NZ_BAABJF010000002.1"/>
</dbReference>
<dbReference type="InterPro" id="IPR042177">
    <property type="entry name" value="Cell/Rod_1"/>
</dbReference>
<dbReference type="InterPro" id="IPR007221">
    <property type="entry name" value="MreC"/>
</dbReference>
<dbReference type="InterPro" id="IPR055342">
    <property type="entry name" value="MreC_beta-barrel_core"/>
</dbReference>
<dbReference type="PIRSF" id="PIRSF038471">
    <property type="entry name" value="MreC"/>
    <property type="match status" value="1"/>
</dbReference>
<dbReference type="InterPro" id="IPR042175">
    <property type="entry name" value="Cell/Rod_MreC_2"/>
</dbReference>
<dbReference type="Gene3D" id="2.40.10.350">
    <property type="entry name" value="Rod shape-determining protein MreC, domain 2"/>
    <property type="match status" value="1"/>
</dbReference>
<gene>
    <name evidence="8" type="primary">mreC</name>
    <name evidence="8" type="ORF">GCM10011365_14680</name>
</gene>
<dbReference type="EMBL" id="BMEO01000005">
    <property type="protein sequence ID" value="GGF94436.1"/>
    <property type="molecule type" value="Genomic_DNA"/>
</dbReference>
<dbReference type="NCBIfam" id="TIGR00219">
    <property type="entry name" value="mreC"/>
    <property type="match status" value="1"/>
</dbReference>
<sequence>MDALSQQQKLTQSPLFRFILLQFVCLVLMIADKNSHITQPLRQGLSWLAVPLIKVVDWPQQLYQTVEIAIARQAKLIDENNALKQQLLTLQLKAQRNTTLSTENQRLRAMLNTAQELPMNTSVAFVTDIAQTQKRQHIVINQGQADGLFLGQPVLSLSGVVGQVDVLAEHYAHVIVITDPAHVIPAEILRTGLRTLAYGDGDDLLLKEVPISADIRVDDVLITSGFGNRFPRGLTIANLTDVSVSAERDFQVATANPTAVINQLTEVFLIWPDEPTP</sequence>
<keyword evidence="6" id="KW-1133">Transmembrane helix</keyword>
<evidence type="ECO:0000256" key="1">
    <source>
        <dbReference type="ARBA" id="ARBA00009369"/>
    </source>
</evidence>
<comment type="caution">
    <text evidence="8">The sequence shown here is derived from an EMBL/GenBank/DDBJ whole genome shotgun (WGS) entry which is preliminary data.</text>
</comment>
<dbReference type="GO" id="GO:0005886">
    <property type="term" value="C:plasma membrane"/>
    <property type="evidence" value="ECO:0007669"/>
    <property type="project" value="TreeGrafter"/>
</dbReference>
<comment type="similarity">
    <text evidence="1 5">Belongs to the MreC family.</text>
</comment>
<feature type="transmembrane region" description="Helical" evidence="6">
    <location>
        <begin position="15"/>
        <end position="32"/>
    </location>
</feature>
<dbReference type="Proteomes" id="UP000605253">
    <property type="component" value="Unassembled WGS sequence"/>
</dbReference>
<keyword evidence="9" id="KW-1185">Reference proteome</keyword>
<dbReference type="PANTHER" id="PTHR34138:SF1">
    <property type="entry name" value="CELL SHAPE-DETERMINING PROTEIN MREC"/>
    <property type="match status" value="1"/>
</dbReference>